<evidence type="ECO:0000313" key="3">
    <source>
        <dbReference type="Proteomes" id="UP001500731"/>
    </source>
</evidence>
<name>A0ABP8PLS4_9MICO</name>
<dbReference type="EMBL" id="BAABGP010000019">
    <property type="protein sequence ID" value="GAA4488875.1"/>
    <property type="molecule type" value="Genomic_DNA"/>
</dbReference>
<organism evidence="2 3">
    <name type="scientific">Microbacterium panaciterrae</name>
    <dbReference type="NCBI Taxonomy" id="985759"/>
    <lineage>
        <taxon>Bacteria</taxon>
        <taxon>Bacillati</taxon>
        <taxon>Actinomycetota</taxon>
        <taxon>Actinomycetes</taxon>
        <taxon>Micrococcales</taxon>
        <taxon>Microbacteriaceae</taxon>
        <taxon>Microbacterium</taxon>
    </lineage>
</organism>
<reference evidence="3" key="1">
    <citation type="journal article" date="2019" name="Int. J. Syst. Evol. Microbiol.">
        <title>The Global Catalogue of Microorganisms (GCM) 10K type strain sequencing project: providing services to taxonomists for standard genome sequencing and annotation.</title>
        <authorList>
            <consortium name="The Broad Institute Genomics Platform"/>
            <consortium name="The Broad Institute Genome Sequencing Center for Infectious Disease"/>
            <person name="Wu L."/>
            <person name="Ma J."/>
        </authorList>
    </citation>
    <scope>NUCLEOTIDE SEQUENCE [LARGE SCALE GENOMIC DNA]</scope>
    <source>
        <strain evidence="3">JCM 17839</strain>
    </source>
</reference>
<evidence type="ECO:0000259" key="1">
    <source>
        <dbReference type="Pfam" id="PF04480"/>
    </source>
</evidence>
<gene>
    <name evidence="2" type="ORF">GCM10023171_29110</name>
</gene>
<protein>
    <recommendedName>
        <fullName evidence="1">DUF559 domain-containing protein</fullName>
    </recommendedName>
</protein>
<accession>A0ABP8PLS4</accession>
<dbReference type="Pfam" id="PF04480">
    <property type="entry name" value="DUF559"/>
    <property type="match status" value="1"/>
</dbReference>
<sequence>MAIDGLARFPWKPAARRVLAEATPFADAGLETYLRPRLRWLKLPIRIQTWIAGHRVDALIGDRLVLQIDGRHHVGAQRSEDIRHDAELRLMGYHVIRISYAQMMFEWPMVQDLIMRAVAQGLHRAA</sequence>
<evidence type="ECO:0000313" key="2">
    <source>
        <dbReference type="EMBL" id="GAA4488875.1"/>
    </source>
</evidence>
<proteinExistence type="predicted"/>
<dbReference type="Proteomes" id="UP001500731">
    <property type="component" value="Unassembled WGS sequence"/>
</dbReference>
<dbReference type="InterPro" id="IPR007569">
    <property type="entry name" value="DUF559"/>
</dbReference>
<dbReference type="Gene3D" id="3.40.960.10">
    <property type="entry name" value="VSR Endonuclease"/>
    <property type="match status" value="1"/>
</dbReference>
<keyword evidence="3" id="KW-1185">Reference proteome</keyword>
<comment type="caution">
    <text evidence="2">The sequence shown here is derived from an EMBL/GenBank/DDBJ whole genome shotgun (WGS) entry which is preliminary data.</text>
</comment>
<feature type="domain" description="DUF559" evidence="1">
    <location>
        <begin position="20"/>
        <end position="118"/>
    </location>
</feature>